<dbReference type="Proteomes" id="UP000183685">
    <property type="component" value="Unassembled WGS sequence"/>
</dbReference>
<proteinExistence type="predicted"/>
<evidence type="ECO:0000256" key="2">
    <source>
        <dbReference type="PROSITE-ProRule" id="PRU01091"/>
    </source>
</evidence>
<dbReference type="PROSITE" id="PS51755">
    <property type="entry name" value="OMPR_PHOB"/>
    <property type="match status" value="1"/>
</dbReference>
<evidence type="ECO:0000259" key="4">
    <source>
        <dbReference type="PROSITE" id="PS51755"/>
    </source>
</evidence>
<feature type="transmembrane region" description="Helical" evidence="3">
    <location>
        <begin position="131"/>
        <end position="150"/>
    </location>
</feature>
<dbReference type="InterPro" id="IPR016032">
    <property type="entry name" value="Sig_transdc_resp-reg_C-effctor"/>
</dbReference>
<dbReference type="CDD" id="cd00383">
    <property type="entry name" value="trans_reg_C"/>
    <property type="match status" value="1"/>
</dbReference>
<keyword evidence="6" id="KW-1185">Reference proteome</keyword>
<organism evidence="5 6">
    <name type="scientific">Kordiimonas lacus</name>
    <dbReference type="NCBI Taxonomy" id="637679"/>
    <lineage>
        <taxon>Bacteria</taxon>
        <taxon>Pseudomonadati</taxon>
        <taxon>Pseudomonadota</taxon>
        <taxon>Alphaproteobacteria</taxon>
        <taxon>Kordiimonadales</taxon>
        <taxon>Kordiimonadaceae</taxon>
        <taxon>Kordiimonas</taxon>
    </lineage>
</organism>
<accession>A0A1G7EE21</accession>
<dbReference type="EMBL" id="FNAK01000008">
    <property type="protein sequence ID" value="SDE61882.1"/>
    <property type="molecule type" value="Genomic_DNA"/>
</dbReference>
<sequence>MTKADETLGASGLARKIRIGDVVLDRMHHQLCVGIEVRTIEPRLVRLLDELCAVPRDPVSRDTLLSAVSNLPYAGDEALTQAISKLRQALGDDPKAPRYIKTIPRRGYALIAPVTPFEEAQLEMAPQRNKGLFWMVGGALLVGLLTWAYFEFVALREIEIEFTEQGDQEFIEKKDMEPTP</sequence>
<evidence type="ECO:0000313" key="6">
    <source>
        <dbReference type="Proteomes" id="UP000183685"/>
    </source>
</evidence>
<name>A0A1G7EE21_9PROT</name>
<dbReference type="InterPro" id="IPR036388">
    <property type="entry name" value="WH-like_DNA-bd_sf"/>
</dbReference>
<dbReference type="SUPFAM" id="SSF46894">
    <property type="entry name" value="C-terminal effector domain of the bipartite response regulators"/>
    <property type="match status" value="1"/>
</dbReference>
<dbReference type="GO" id="GO:0000160">
    <property type="term" value="P:phosphorelay signal transduction system"/>
    <property type="evidence" value="ECO:0007669"/>
    <property type="project" value="InterPro"/>
</dbReference>
<reference evidence="5 6" key="1">
    <citation type="submission" date="2016-10" db="EMBL/GenBank/DDBJ databases">
        <authorList>
            <person name="de Groot N.N."/>
        </authorList>
    </citation>
    <scope>NUCLEOTIDE SEQUENCE [LARGE SCALE GENOMIC DNA]</scope>
    <source>
        <strain evidence="5 6">CGMCC 1.9109</strain>
    </source>
</reference>
<dbReference type="InterPro" id="IPR001867">
    <property type="entry name" value="OmpR/PhoB-type_DNA-bd"/>
</dbReference>
<protein>
    <submittedName>
        <fullName evidence="5">Transcriptional regulatory protein, C terminal</fullName>
    </submittedName>
</protein>
<evidence type="ECO:0000313" key="5">
    <source>
        <dbReference type="EMBL" id="SDE61882.1"/>
    </source>
</evidence>
<dbReference type="SMART" id="SM00862">
    <property type="entry name" value="Trans_reg_C"/>
    <property type="match status" value="1"/>
</dbReference>
<keyword evidence="3" id="KW-1133">Transmembrane helix</keyword>
<feature type="DNA-binding region" description="OmpR/PhoB-type" evidence="2">
    <location>
        <begin position="14"/>
        <end position="112"/>
    </location>
</feature>
<keyword evidence="3" id="KW-0472">Membrane</keyword>
<gene>
    <name evidence="5" type="ORF">SAMN04488071_3408</name>
</gene>
<dbReference type="GO" id="GO:0006355">
    <property type="term" value="P:regulation of DNA-templated transcription"/>
    <property type="evidence" value="ECO:0007669"/>
    <property type="project" value="InterPro"/>
</dbReference>
<dbReference type="Pfam" id="PF00486">
    <property type="entry name" value="Trans_reg_C"/>
    <property type="match status" value="1"/>
</dbReference>
<dbReference type="RefSeq" id="WP_068301408.1">
    <property type="nucleotide sequence ID" value="NZ_FNAK01000008.1"/>
</dbReference>
<dbReference type="STRING" id="637679.GCA_001550055_00186"/>
<keyword evidence="3" id="KW-0812">Transmembrane</keyword>
<dbReference type="GO" id="GO:0003677">
    <property type="term" value="F:DNA binding"/>
    <property type="evidence" value="ECO:0007669"/>
    <property type="project" value="UniProtKB-UniRule"/>
</dbReference>
<evidence type="ECO:0000256" key="1">
    <source>
        <dbReference type="ARBA" id="ARBA00023125"/>
    </source>
</evidence>
<dbReference type="AlphaFoldDB" id="A0A1G7EE21"/>
<keyword evidence="1 2" id="KW-0238">DNA-binding</keyword>
<evidence type="ECO:0000256" key="3">
    <source>
        <dbReference type="SAM" id="Phobius"/>
    </source>
</evidence>
<dbReference type="Gene3D" id="1.10.10.10">
    <property type="entry name" value="Winged helix-like DNA-binding domain superfamily/Winged helix DNA-binding domain"/>
    <property type="match status" value="1"/>
</dbReference>
<feature type="domain" description="OmpR/PhoB-type" evidence="4">
    <location>
        <begin position="14"/>
        <end position="112"/>
    </location>
</feature>